<comment type="caution">
    <text evidence="3">The sequence shown here is derived from an EMBL/GenBank/DDBJ whole genome shotgun (WGS) entry which is preliminary data.</text>
</comment>
<gene>
    <name evidence="3" type="ORF">C8035_v007882</name>
</gene>
<dbReference type="Proteomes" id="UP000295083">
    <property type="component" value="Unassembled WGS sequence"/>
</dbReference>
<keyword evidence="2" id="KW-0732">Signal</keyword>
<evidence type="ECO:0000313" key="3">
    <source>
        <dbReference type="EMBL" id="TDZ37466.1"/>
    </source>
</evidence>
<keyword evidence="1" id="KW-0812">Transmembrane</keyword>
<dbReference type="InterPro" id="IPR025363">
    <property type="entry name" value="DUF4267"/>
</dbReference>
<name>A0A4R8QK60_9PEZI</name>
<evidence type="ECO:0008006" key="5">
    <source>
        <dbReference type="Google" id="ProtNLM"/>
    </source>
</evidence>
<feature type="chain" id="PRO_5020261524" description="Ergosterol biosynthetic protein 28" evidence="2">
    <location>
        <begin position="24"/>
        <end position="130"/>
    </location>
</feature>
<feature type="signal peptide" evidence="2">
    <location>
        <begin position="1"/>
        <end position="23"/>
    </location>
</feature>
<sequence length="130" mass="14312">MTRFHPVHILPMLLATIFTLASTMPMWDAPGAIRAFGLPDNIATSKEAHAAFVVYGARMAAWGLAMWTFYLRGNLKAVDTMLALTLYMSAVDCYVCFREGVPDKAIFRLASGLLVSSWGLFGVTSRFSRA</sequence>
<reference evidence="3 4" key="1">
    <citation type="submission" date="2018-11" db="EMBL/GenBank/DDBJ databases">
        <title>Genome sequence and assembly of Colletotrichum spinosum.</title>
        <authorList>
            <person name="Gan P."/>
            <person name="Shirasu K."/>
        </authorList>
    </citation>
    <scope>NUCLEOTIDE SEQUENCE [LARGE SCALE GENOMIC DNA]</scope>
    <source>
        <strain evidence="3 4">CBS 515.97</strain>
    </source>
</reference>
<evidence type="ECO:0000256" key="1">
    <source>
        <dbReference type="SAM" id="Phobius"/>
    </source>
</evidence>
<dbReference type="EMBL" id="QAPG01000023">
    <property type="protein sequence ID" value="TDZ37466.1"/>
    <property type="molecule type" value="Genomic_DNA"/>
</dbReference>
<evidence type="ECO:0000256" key="2">
    <source>
        <dbReference type="SAM" id="SignalP"/>
    </source>
</evidence>
<accession>A0A4R8QK60</accession>
<keyword evidence="1" id="KW-0472">Membrane</keyword>
<proteinExistence type="predicted"/>
<organism evidence="3 4">
    <name type="scientific">Colletotrichum spinosum</name>
    <dbReference type="NCBI Taxonomy" id="1347390"/>
    <lineage>
        <taxon>Eukaryota</taxon>
        <taxon>Fungi</taxon>
        <taxon>Dikarya</taxon>
        <taxon>Ascomycota</taxon>
        <taxon>Pezizomycotina</taxon>
        <taxon>Sordariomycetes</taxon>
        <taxon>Hypocreomycetidae</taxon>
        <taxon>Glomerellales</taxon>
        <taxon>Glomerellaceae</taxon>
        <taxon>Colletotrichum</taxon>
        <taxon>Colletotrichum orbiculare species complex</taxon>
    </lineage>
</organism>
<evidence type="ECO:0000313" key="4">
    <source>
        <dbReference type="Proteomes" id="UP000295083"/>
    </source>
</evidence>
<keyword evidence="1" id="KW-1133">Transmembrane helix</keyword>
<keyword evidence="4" id="KW-1185">Reference proteome</keyword>
<dbReference type="Pfam" id="PF14087">
    <property type="entry name" value="DUF4267"/>
    <property type="match status" value="1"/>
</dbReference>
<protein>
    <recommendedName>
        <fullName evidence="5">Ergosterol biosynthetic protein 28</fullName>
    </recommendedName>
</protein>
<feature type="transmembrane region" description="Helical" evidence="1">
    <location>
        <begin position="51"/>
        <end position="70"/>
    </location>
</feature>
<dbReference type="AlphaFoldDB" id="A0A4R8QK60"/>